<gene>
    <name evidence="22" type="ORF">GWI33_004243</name>
</gene>
<dbReference type="GO" id="GO:0045505">
    <property type="term" value="F:dynein intermediate chain binding"/>
    <property type="evidence" value="ECO:0007669"/>
    <property type="project" value="InterPro"/>
</dbReference>
<keyword evidence="8" id="KW-0493">Microtubule</keyword>
<dbReference type="InterPro" id="IPR035706">
    <property type="entry name" value="AAA_9"/>
</dbReference>
<dbReference type="InterPro" id="IPR004273">
    <property type="entry name" value="Dynein_heavy_D6_P-loop"/>
</dbReference>
<accession>A0A834IL26</accession>
<keyword evidence="9" id="KW-0547">Nucleotide-binding</keyword>
<dbReference type="GO" id="GO:0005524">
    <property type="term" value="F:ATP binding"/>
    <property type="evidence" value="ECO:0007669"/>
    <property type="project" value="UniProtKB-KW"/>
</dbReference>
<dbReference type="InterPro" id="IPR043157">
    <property type="entry name" value="Dynein_AAA1S"/>
</dbReference>
<dbReference type="InterPro" id="IPR043160">
    <property type="entry name" value="Dynein_C_barrel"/>
</dbReference>
<evidence type="ECO:0000256" key="12">
    <source>
        <dbReference type="ARBA" id="ARBA00023017"/>
    </source>
</evidence>
<evidence type="ECO:0000313" key="22">
    <source>
        <dbReference type="EMBL" id="KAF7281809.1"/>
    </source>
</evidence>
<feature type="coiled-coil region" evidence="20">
    <location>
        <begin position="3314"/>
        <end position="3348"/>
    </location>
</feature>
<dbReference type="Gene3D" id="3.10.490.20">
    <property type="match status" value="1"/>
</dbReference>
<dbReference type="Pfam" id="PF12780">
    <property type="entry name" value="AAA_8"/>
    <property type="match status" value="1"/>
</dbReference>
<evidence type="ECO:0000313" key="23">
    <source>
        <dbReference type="Proteomes" id="UP000625711"/>
    </source>
</evidence>
<proteinExistence type="inferred from homology"/>
<dbReference type="Gene3D" id="3.40.50.300">
    <property type="entry name" value="P-loop containing nucleotide triphosphate hydrolases"/>
    <property type="match status" value="5"/>
</dbReference>
<evidence type="ECO:0000259" key="21">
    <source>
        <dbReference type="SMART" id="SM00382"/>
    </source>
</evidence>
<dbReference type="GO" id="GO:0007018">
    <property type="term" value="P:microtubule-based movement"/>
    <property type="evidence" value="ECO:0007669"/>
    <property type="project" value="InterPro"/>
</dbReference>
<sequence length="4189" mass="479867">MLEYIKDSILQITGLQLGVLKQDNLEQDVEGLSVLDSFLANKDELVLYGVLEEKDSSCIRFYKQYGDSTYGKMVVFSKRSPCVAGENFMKDLQVNTVFGSPVMSLYDSLNKVFAPLFQKGKDPDINRKIATLQSNLRATLISENPHFNIEDKYTKLFDLSYSNSLNDEIAYWRTFAQSKSDKVGRKRAENFISILTPISQDLSFIEALPITEVEDQLERCYNVLDDLWRQDYDEERIKHLMDVIGYHIWKHTVKQLKDRDVFEDDFNRIGDLLSQSISVCDKWLGSCKQLTELLWPNYTANPWKGAPYQPRELTQFQGHLRQVLKIRMVHKQLARLSTDNELDDLDNGRIFKPFKNINVLSYDGDEEDLGKANNEFEYLLQPAEKRVALKLKTQLVSVNSNIRQLIYEFTRYSELICRPVLKKILQPERQFLLSSLHDYVSQIQSQINSGSSGISSKQDTSDIVREVIYLRQLDARVDEVISVIKTLLDDLEGFTAIFDYTTGVSNDIKTQTMELFESWCSDAVTDINGRSLSLNEDDPVVEFSRDKLMKVNYPARLVTLIAEVRQFKAMGYRVPGLIDDTAEHAKRFMRFARILEQVANFHNTIGSRMVPSQKPMMLSSALELSKLVQEQEVVSWGNEKAVEKYVDVLKRAVDKLSRNNNLLTSYHIEIVDKINELEDVSLLRDFPRWRDAIKDVRAILDAVEGKGFKNMQSWKGEIDARIGTILENEYVKNLSSLHLDLHEIRVDLVYRGGKLDFSPPRQSLGQMYEQQLRRYLDIPKTFEGVSDDQRGGAFGGIIERNAAVLEKVSKKKLELLDQLEAVKKHWESWLQLEHLDTKKLTSWQHWDLHFRASKTFGQEIAKLPSTEEKVGCFLVGLSRLRSDLESHNRSYWDQLVYSLKDSIAEDVVKLQNYIDPSTGVLTKQPLTLDELGQSDFDYNNITSSYNEMEAVYNEMVEKSKILSGWSREQVDAVNRIKGAWERLGSLISNHQHIMAKQMETARTTLNVEKENLLKQVERFEAKWNQMKTVQNSLDPYENTIEGIRKQFKEVQDKRAEWDGIVEKRTCLVENYARFKLDVPDIVVLSEVEQSLVKEEESWRLFEEFYSEFQSLGNEYWLVYRKKLFQFEDFIKDWQERLVPEADLPYVSTVLQELQRYKVIVPVLKYVKGDDFSEKHWSDVFELLRLEPRPVEQLLVKDFLSAQENLQNHIQELQSISKRAASEIVVRQAMREIEQWEIRAKFLLFSHKDSRGKDINLIKEYKEVLNAIGDHQILLQSLKNSADFSAFEDKVNAWERKLDNLNTLLHSLAQVQKKWLYLEPIFGRGTLINEKSRFERLDRDFRRVVSVVEKDPRVTELCRHPDLIQIVQNISDQLSRCQHSLDDFLEEKRQAFPRFLFLSDDDLLEVIGHSSSERVIQSHLKKLFAGVHGIQVDQSGQNVVAICSGQGEVVPLSKAVSLVVPVEQWLGNLVVEMQATLRSLLVSCQKEVQAADPLKYPSQILCLSDSITFTTKCEQAIGNVALPSLLVHYKAQLQELSSLDLSSSTKPDGDDVVLELKRKALVLDTIHHIGVLEELIGNKTTSVADWTWQKQLRYYSNVSGNVTIKIGQAIIDYAFEYLGNEQKLVSTPLTERCFLTLTQAMHLGLGGNPYGPAGTGKTESVKALGSILGRQVLVFNCDEGIDSSSMGRILTGLVKTGAWGCFDEFNRLDEATLSAVSTLIQSIQEALRRDSKTVALLDREVTIDKHCGVFVTLNPAGGGYGGRNKLPDNLKQLFRPVVMTHPDHEQIARTLLYCDGYGHADVIARKIIEVFQMSSKLLSKQSHYDWGLRAIKTVLSGCQTAIKQKKIDDRSPLTVTQELTMVASTLKMDVVSKLTFLDSVRFYDILKNCFKDISIEDTVDDALRKAILQSYHDLKLIVNEKQVNKCLEFYKQLNQRMGVALIGPPGSGKTTIIRLMEKALIKINQKMKLYPLNPKSMSRKLLLGHTDQLNQWNDGVLTSYSVQVSGEAPDVWSWIWCDGDLDPEWVESLNSVMDDNRLMTLPSGWRIHFSTNVNFVFETDNLVNASPATISRLGIVYLSAEDISIDDYIRAFLNTLSEESRLCIGDMVSENLKKAIDWVINDGETTLRRSPLSVTRTALSLLKETRTKSQFIIALLNGLGQQLLQDFRDLFTQQVFEWMDETPPSDSSSLTYDSARDIITVNHTDPNSAAREMKDGSRLVVTGQVRQYLDVLDVWLGHDWKHFLLIGQHGSAKGLLVNYVINDRSNIEVATVYCNAYLTPEFVIYQLQQHCFSVNTFKGKVLRPKKGQLMLFFRDLHLLKPDRWGTNVVIEFLSQLVEYKGFFDDKTEFVGVENIVVVGTLAPNQKVSTRFTSKLQVLNVNVPDKEDLSIILVACLMDIINTSFPHLNYPKAKVTKLASPMIAIYEKIKGAFASYRRKHYIITPHDLTLWCSNLKFYSISESNLPEIICYECLKIFGDRLTNDDEKHHLYSLVDDWFRTNWSESNITQRLGREFYAPRTDLTGRKMVFEKYCKEDWLNEVERGVTQFGKEHYDLEVIVNEPMLSLTAAVLRTATISNQHMLLVGKAGVGRKTSLKIASALSSVKIIHPISAASPYFYNDLKLATQRAGIECEQVFLILEDYIFTTDQNCNTVDLLICSGFIPDLYTPMEMETLLKGLKDRMEMENFEGDLHQFFANNVRKNLRVFACLDEDNERIWEIVSNCPAFSQKSSMLCLSRWDSDTMKIFPSRLTSLLDDDGEIECSKDFSKILEHIPDGTPSRFVSLIKLYCEIYRDKKKIIRSRSSVLEAGVSKLTAAKDLVGELKQKAAVQQEKLAEKQSKANSALDMISNTMKGANEHKEEMEGLKKKTEAENVQLMKRKAEIEQELSEVEPLIQEARSAVGNIKTEALSEIRSLRAPPEIIRDILEGVLRLMGTQDTSWNSMKTFLAKRGIKEEIRSFDAGRIQTENRLSVEKLMATKKDSFDPKMAKRASVAAAPLAAWVSANVQYSKVLDKIRPLEREQNKLKQNLDNAKLQLGELSAGLMDVDATVAKLKEQLAMYTKEAAEIEIGLNQATETLRSAEDLVFKLEDEYRRWQQQLVELSEEISSLQSNALLASAFVVFLSEKSDDNRVQIMSKWREALGSTTFDFIKFFSTEREQLQWQTEGLASDRFAMENALVIKKCFLTPLITDPTSSAVHWIKTHFGANKKNFDFTSPNSPKFNTILETSVRFGKILLVEELEELPQVLYPLVKKQAITDGERKMIKILGKYIDYHSEFRLILCSRNEHIKQPADIAPYLTVLNFNVTYTGFIEQLLSAAIKQEKPDLETRRKELLQQNEELQEKLYLLQNDLLESLANSQGNILNDKNLLATLNDTKASSTAVSQALEESKQIRAQLREDYELYLEIATYGSKLYFAYNEFSDYNTLYSLSADAYNRIFLSCLQTVQSIDQSLGLQKKHLFQFVYNYMARGMFKKDRLSFLLHSVYKMYPNDIPKQEMDLFLDNAQYKIAGQSESMDLPSWVPPLSSLSFSNLMRKLPDLMERCQVSESHLWSTFIKNPMCEKEFPSHCRITEFQKVLLVESLRPDRLLSSIELCLLKLSGLTTIDPPVLNLSNIYKESNSKEPILLLATPGSDPSTEILELAKQLGQSFEEIPMGAGQESKAVAILERCVKNGHWLILKNLHLVTYWLPVLAQSIKDLDASNNFRLWLISEPSERFNFVLSNNSLKIAYEEPQGIGNNMQRIYTWLAQRYGTRSSPNAARLFFVFSCFHALVQERRNYIPQGWYKFYEFNQTDIQTSLSLTEPFWKNDIAKVPWTYLRGLLNGAVYGGRVEVADDTRVLESYLKTYFRDDVLSHRWKPLGLNLSLPSTSQIQEYVNILKQLPKKDPPSIFGLPDNVDKAREKQSSLDLISNLKAFYLKQTQSSMLQHNANYKELSPIFSLWKKLNQGQDYIRLTSPNTASYDTAVESFIAEEYSLGLSLVHNIHKSLMSLNKISKGIIDADENDVHVMESLMYFKTPKLWLNIWDGPKEPTNYFRAVIQRMNSLSTWKGEKITERLAKPVKLISFFNPEAFIASTKQDFSREKNISLDDLTLQTQWHHGGCEAIILSDLLIEGGVFENKILKKCENHSDSISPTPDCYLYWVEKVKASEAVSFPLYINSTRERKIAEIQVNCDLNERDQWFLTGLAFYLEY</sequence>
<protein>
    <recommendedName>
        <fullName evidence="19">Cytoplasmic dynein 2 heavy chain 1</fullName>
    </recommendedName>
</protein>
<evidence type="ECO:0000256" key="18">
    <source>
        <dbReference type="ARBA" id="ARBA00023273"/>
    </source>
</evidence>
<evidence type="ECO:0000256" key="5">
    <source>
        <dbReference type="ARBA" id="ARBA00022473"/>
    </source>
</evidence>
<dbReference type="PANTHER" id="PTHR45703">
    <property type="entry name" value="DYNEIN HEAVY CHAIN"/>
    <property type="match status" value="1"/>
</dbReference>
<dbReference type="Pfam" id="PF12775">
    <property type="entry name" value="AAA_7"/>
    <property type="match status" value="1"/>
</dbReference>
<evidence type="ECO:0000256" key="3">
    <source>
        <dbReference type="ARBA" id="ARBA00004245"/>
    </source>
</evidence>
<organism evidence="22 23">
    <name type="scientific">Rhynchophorus ferrugineus</name>
    <name type="common">Red palm weevil</name>
    <name type="synonym">Curculio ferrugineus</name>
    <dbReference type="NCBI Taxonomy" id="354439"/>
    <lineage>
        <taxon>Eukaryota</taxon>
        <taxon>Metazoa</taxon>
        <taxon>Ecdysozoa</taxon>
        <taxon>Arthropoda</taxon>
        <taxon>Hexapoda</taxon>
        <taxon>Insecta</taxon>
        <taxon>Pterygota</taxon>
        <taxon>Neoptera</taxon>
        <taxon>Endopterygota</taxon>
        <taxon>Coleoptera</taxon>
        <taxon>Polyphaga</taxon>
        <taxon>Cucujiformia</taxon>
        <taxon>Curculionidae</taxon>
        <taxon>Dryophthorinae</taxon>
        <taxon>Rhynchophorus</taxon>
    </lineage>
</organism>
<dbReference type="FunFam" id="3.20.180.20:FF:000002">
    <property type="entry name" value="Cytoplasmic dynein heavy chain 1"/>
    <property type="match status" value="1"/>
</dbReference>
<dbReference type="Gene3D" id="6.10.140.1060">
    <property type="match status" value="1"/>
</dbReference>
<feature type="coiled-coil region" evidence="20">
    <location>
        <begin position="2818"/>
        <end position="2884"/>
    </location>
</feature>
<keyword evidence="15" id="KW-0472">Membrane</keyword>
<evidence type="ECO:0000256" key="11">
    <source>
        <dbReference type="ARBA" id="ARBA00022840"/>
    </source>
</evidence>
<evidence type="ECO:0000256" key="16">
    <source>
        <dbReference type="ARBA" id="ARBA00023175"/>
    </source>
</evidence>
<feature type="coiled-coil region" evidence="20">
    <location>
        <begin position="995"/>
        <end position="1022"/>
    </location>
</feature>
<comment type="similarity">
    <text evidence="4">Belongs to the dynein heavy chain family.</text>
</comment>
<keyword evidence="6" id="KW-1003">Cell membrane</keyword>
<dbReference type="Gene3D" id="1.10.8.1220">
    <property type="match status" value="1"/>
</dbReference>
<feature type="coiled-coil region" evidence="20">
    <location>
        <begin position="3013"/>
        <end position="3110"/>
    </location>
</feature>
<dbReference type="FunFam" id="1.20.920.20:FF:000002">
    <property type="entry name" value="Cytoplasmic dynein 1 heavy chain"/>
    <property type="match status" value="1"/>
</dbReference>
<dbReference type="InterPro" id="IPR027417">
    <property type="entry name" value="P-loop_NTPase"/>
</dbReference>
<keyword evidence="18" id="KW-0966">Cell projection</keyword>
<dbReference type="Gene3D" id="1.20.1270.280">
    <property type="match status" value="1"/>
</dbReference>
<dbReference type="Gene3D" id="1.20.920.30">
    <property type="match status" value="1"/>
</dbReference>
<keyword evidence="17" id="KW-0206">Cytoskeleton</keyword>
<dbReference type="Pfam" id="PF18198">
    <property type="entry name" value="AAA_lid_11"/>
    <property type="match status" value="1"/>
</dbReference>
<evidence type="ECO:0000256" key="13">
    <source>
        <dbReference type="ARBA" id="ARBA00023054"/>
    </source>
</evidence>
<dbReference type="Pfam" id="PF12774">
    <property type="entry name" value="AAA_6"/>
    <property type="match status" value="1"/>
</dbReference>
<evidence type="ECO:0000256" key="1">
    <source>
        <dbReference type="ARBA" id="ARBA00004138"/>
    </source>
</evidence>
<dbReference type="Pfam" id="PF22597">
    <property type="entry name" value="DYN_lid"/>
    <property type="match status" value="1"/>
</dbReference>
<dbReference type="InterPro" id="IPR042228">
    <property type="entry name" value="Dynein_linker_3"/>
</dbReference>
<evidence type="ECO:0000256" key="14">
    <source>
        <dbReference type="ARBA" id="ARBA00023069"/>
    </source>
</evidence>
<name>A0A834IL26_RHYFE</name>
<dbReference type="InterPro" id="IPR013602">
    <property type="entry name" value="Dynein_heavy_linker"/>
</dbReference>
<keyword evidence="16" id="KW-0505">Motor protein</keyword>
<dbReference type="Gene3D" id="3.20.180.20">
    <property type="entry name" value="Dynein heavy chain, N-terminal domain 2"/>
    <property type="match status" value="1"/>
</dbReference>
<dbReference type="InterPro" id="IPR024317">
    <property type="entry name" value="Dynein_heavy_chain_D4_dom"/>
</dbReference>
<dbReference type="Pfam" id="PF18199">
    <property type="entry name" value="Dynein_C"/>
    <property type="match status" value="1"/>
</dbReference>
<dbReference type="InterPro" id="IPR049400">
    <property type="entry name" value="DYNC2H1_AAA_dom"/>
</dbReference>
<keyword evidence="5" id="KW-0217">Developmental protein</keyword>
<dbReference type="OrthoDB" id="447173at2759"/>
<dbReference type="InterPro" id="IPR024743">
    <property type="entry name" value="Dynein_HC_stalk"/>
</dbReference>
<dbReference type="EMBL" id="JAACXV010000222">
    <property type="protein sequence ID" value="KAF7281809.1"/>
    <property type="molecule type" value="Genomic_DNA"/>
</dbReference>
<keyword evidence="11" id="KW-0067">ATP-binding</keyword>
<evidence type="ECO:0000256" key="20">
    <source>
        <dbReference type="SAM" id="Coils"/>
    </source>
</evidence>
<keyword evidence="12" id="KW-0243">Dynein</keyword>
<comment type="subcellular location">
    <subcellularLocation>
        <location evidence="2">Cell membrane</location>
        <topology evidence="2">Peripheral membrane protein</topology>
    </subcellularLocation>
    <subcellularLocation>
        <location evidence="1">Cell projection</location>
        <location evidence="1">Cilium</location>
    </subcellularLocation>
    <subcellularLocation>
        <location evidence="3">Cytoplasm</location>
        <location evidence="3">Cytoskeleton</location>
    </subcellularLocation>
</comment>
<dbReference type="Pfam" id="PF08385">
    <property type="entry name" value="DHC_N1"/>
    <property type="match status" value="1"/>
</dbReference>
<dbReference type="Gene3D" id="1.10.8.720">
    <property type="entry name" value="Region D6 of dynein motor"/>
    <property type="match status" value="1"/>
</dbReference>
<dbReference type="GO" id="GO:0005874">
    <property type="term" value="C:microtubule"/>
    <property type="evidence" value="ECO:0007669"/>
    <property type="project" value="UniProtKB-KW"/>
</dbReference>
<dbReference type="PANTHER" id="PTHR45703:SF22">
    <property type="entry name" value="DYNEIN CYTOPLASMIC 2 HEAVY CHAIN 1"/>
    <property type="match status" value="1"/>
</dbReference>
<dbReference type="SMART" id="SM00382">
    <property type="entry name" value="AAA"/>
    <property type="match status" value="2"/>
</dbReference>
<dbReference type="Pfam" id="PF12777">
    <property type="entry name" value="MT"/>
    <property type="match status" value="1"/>
</dbReference>
<keyword evidence="10" id="KW-0970">Cilium biogenesis/degradation</keyword>
<feature type="domain" description="AAA+ ATPase" evidence="21">
    <location>
        <begin position="1934"/>
        <end position="2225"/>
    </location>
</feature>
<evidence type="ECO:0000256" key="6">
    <source>
        <dbReference type="ARBA" id="ARBA00022475"/>
    </source>
</evidence>
<keyword evidence="23" id="KW-1185">Reference proteome</keyword>
<dbReference type="InterPro" id="IPR035699">
    <property type="entry name" value="AAA_6"/>
</dbReference>
<reference evidence="22" key="1">
    <citation type="submission" date="2020-08" db="EMBL/GenBank/DDBJ databases">
        <title>Genome sequencing and assembly of the red palm weevil Rhynchophorus ferrugineus.</title>
        <authorList>
            <person name="Dias G.B."/>
            <person name="Bergman C.M."/>
            <person name="Manee M."/>
        </authorList>
    </citation>
    <scope>NUCLEOTIDE SEQUENCE</scope>
    <source>
        <strain evidence="22">AA-2017</strain>
        <tissue evidence="22">Whole larva</tissue>
    </source>
</reference>
<keyword evidence="13 20" id="KW-0175">Coiled coil</keyword>
<keyword evidence="14" id="KW-0969">Cilium</keyword>
<dbReference type="InterPro" id="IPR041228">
    <property type="entry name" value="Dynein_C"/>
</dbReference>
<dbReference type="Gene3D" id="1.10.8.710">
    <property type="match status" value="1"/>
</dbReference>
<dbReference type="InterPro" id="IPR042222">
    <property type="entry name" value="Dynein_2_N"/>
</dbReference>
<evidence type="ECO:0000256" key="9">
    <source>
        <dbReference type="ARBA" id="ARBA00022741"/>
    </source>
</evidence>
<keyword evidence="7" id="KW-0963">Cytoplasm</keyword>
<evidence type="ECO:0000256" key="19">
    <source>
        <dbReference type="ARBA" id="ARBA00023902"/>
    </source>
</evidence>
<evidence type="ECO:0000256" key="15">
    <source>
        <dbReference type="ARBA" id="ARBA00023136"/>
    </source>
</evidence>
<dbReference type="Gene3D" id="1.20.140.100">
    <property type="entry name" value="Dynein heavy chain, N-terminal domain 2"/>
    <property type="match status" value="1"/>
</dbReference>
<dbReference type="Pfam" id="PF08393">
    <property type="entry name" value="DHC_N2"/>
    <property type="match status" value="1"/>
</dbReference>
<evidence type="ECO:0000256" key="10">
    <source>
        <dbReference type="ARBA" id="ARBA00022794"/>
    </source>
</evidence>
<dbReference type="GO" id="GO:0005886">
    <property type="term" value="C:plasma membrane"/>
    <property type="evidence" value="ECO:0007669"/>
    <property type="project" value="UniProtKB-SubCell"/>
</dbReference>
<dbReference type="Gene3D" id="1.20.58.1120">
    <property type="match status" value="1"/>
</dbReference>
<evidence type="ECO:0000256" key="2">
    <source>
        <dbReference type="ARBA" id="ARBA00004202"/>
    </source>
</evidence>
<dbReference type="Pfam" id="PF03028">
    <property type="entry name" value="Dynein_heavy"/>
    <property type="match status" value="1"/>
</dbReference>
<dbReference type="Pfam" id="PF21264">
    <property type="entry name" value="DYNC2H1_AAA_dom"/>
    <property type="match status" value="1"/>
</dbReference>
<evidence type="ECO:0000256" key="17">
    <source>
        <dbReference type="ARBA" id="ARBA00023212"/>
    </source>
</evidence>
<dbReference type="GO" id="GO:0005929">
    <property type="term" value="C:cilium"/>
    <property type="evidence" value="ECO:0007669"/>
    <property type="project" value="UniProtKB-SubCell"/>
</dbReference>
<feature type="domain" description="AAA+ ATPase" evidence="21">
    <location>
        <begin position="1645"/>
        <end position="1783"/>
    </location>
</feature>
<dbReference type="GO" id="GO:0008569">
    <property type="term" value="F:minus-end-directed microtubule motor activity"/>
    <property type="evidence" value="ECO:0007669"/>
    <property type="project" value="InterPro"/>
</dbReference>
<dbReference type="InterPro" id="IPR042219">
    <property type="entry name" value="AAA_lid_11_sf"/>
</dbReference>
<dbReference type="InterPro" id="IPR026983">
    <property type="entry name" value="DHC"/>
</dbReference>
<dbReference type="FunFam" id="3.40.50.300:FF:000071">
    <property type="entry name" value="Cytoplasmic dynein heavy chain 1"/>
    <property type="match status" value="1"/>
</dbReference>
<dbReference type="SUPFAM" id="SSF52540">
    <property type="entry name" value="P-loop containing nucleoside triphosphate hydrolases"/>
    <property type="match status" value="3"/>
</dbReference>
<evidence type="ECO:0000256" key="8">
    <source>
        <dbReference type="ARBA" id="ARBA00022701"/>
    </source>
</evidence>
<feature type="coiled-coil region" evidence="20">
    <location>
        <begin position="1283"/>
        <end position="1310"/>
    </location>
</feature>
<dbReference type="InterPro" id="IPR041658">
    <property type="entry name" value="AAA_lid_11"/>
</dbReference>
<dbReference type="Pfam" id="PF12781">
    <property type="entry name" value="AAA_9"/>
    <property type="match status" value="1"/>
</dbReference>
<dbReference type="GO" id="GO:0051959">
    <property type="term" value="F:dynein light intermediate chain binding"/>
    <property type="evidence" value="ECO:0007669"/>
    <property type="project" value="InterPro"/>
</dbReference>
<evidence type="ECO:0000256" key="7">
    <source>
        <dbReference type="ARBA" id="ARBA00022490"/>
    </source>
</evidence>
<dbReference type="InterPro" id="IPR013594">
    <property type="entry name" value="Dynein_heavy_tail"/>
</dbReference>
<dbReference type="Gene3D" id="1.20.920.20">
    <property type="match status" value="1"/>
</dbReference>
<dbReference type="GO" id="GO:0030286">
    <property type="term" value="C:dynein complex"/>
    <property type="evidence" value="ECO:0007669"/>
    <property type="project" value="UniProtKB-KW"/>
</dbReference>
<dbReference type="InterPro" id="IPR054354">
    <property type="entry name" value="DYNC2H1-like_lid"/>
</dbReference>
<dbReference type="GO" id="GO:0030030">
    <property type="term" value="P:cell projection organization"/>
    <property type="evidence" value="ECO:0007669"/>
    <property type="project" value="UniProtKB-KW"/>
</dbReference>
<dbReference type="Proteomes" id="UP000625711">
    <property type="component" value="Unassembled WGS sequence"/>
</dbReference>
<comment type="caution">
    <text evidence="22">The sequence shown here is derived from an EMBL/GenBank/DDBJ whole genome shotgun (WGS) entry which is preliminary data.</text>
</comment>
<dbReference type="InterPro" id="IPR003593">
    <property type="entry name" value="AAA+_ATPase"/>
</dbReference>
<evidence type="ECO:0000256" key="4">
    <source>
        <dbReference type="ARBA" id="ARBA00008887"/>
    </source>
</evidence>